<dbReference type="SUPFAM" id="SSF54106">
    <property type="entry name" value="LysM domain"/>
    <property type="match status" value="4"/>
</dbReference>
<name>A0A6H0XIX4_9PEZI</name>
<keyword evidence="3" id="KW-0732">Signal</keyword>
<dbReference type="PROSITE" id="PS51782">
    <property type="entry name" value="LYSM"/>
    <property type="match status" value="4"/>
</dbReference>
<proteinExistence type="predicted"/>
<evidence type="ECO:0000256" key="1">
    <source>
        <dbReference type="ARBA" id="ARBA00022669"/>
    </source>
</evidence>
<evidence type="ECO:0000256" key="3">
    <source>
        <dbReference type="SAM" id="SignalP"/>
    </source>
</evidence>
<sequence length="570" mass="60575">MARITLLGLLAVSPLATSVFAQNDSFFFNGTDLQGRILSAVSSGCIQAMEAPLDCDQYLTYVMTSDYWGSIGNETFQKSFCRDSCGTGLSKYVSSVQSACANDPQPFPGYPAAYWGESAQAAWTQMCLKDSSTGQYCSEFIEGIFAQAANASTNDSDFPTDLPDNQLCSNCVQQLFQHIQSTPYSNYDARLASEWSSIQSKCGTSYPTAVPALRTNVTQPGGFAAPGSARTGCLSGNHYTVASGDNCVAISSKQKVSTGTLKAINDLYPDCSNLWAGANLCVPPTCTTYTIQSGDTCFSISNATSINFSQLTSWNPAIDSSCDNLIAGENLCISPPGGVPSLTTIAGATVTQTAIYASTTAARPSPVGDGTTTRCGDYYKVNYGDTCQNIALNQTVALNIFYGMNPSIDSKCSNLQLGVYYCVEPTQDWNTTASSTIATAPTTTPSGTTADCYEYYTIQSGDYCGKVESMFGITMVQLSYWNPSLNADCGNLALGEAYCVNGENQPPQGTQAAQTSAAAKRAVVEKHRREAYQAELPVRTPAPEGGVPMGWPGLMAPRLQKGAGYDRVEL</sequence>
<dbReference type="PANTHER" id="PTHR34997">
    <property type="entry name" value="AM15"/>
    <property type="match status" value="1"/>
</dbReference>
<dbReference type="GO" id="GO:0008061">
    <property type="term" value="F:chitin binding"/>
    <property type="evidence" value="ECO:0007669"/>
    <property type="project" value="UniProtKB-KW"/>
</dbReference>
<feature type="signal peptide" evidence="3">
    <location>
        <begin position="1"/>
        <end position="21"/>
    </location>
</feature>
<dbReference type="CDD" id="cd00118">
    <property type="entry name" value="LysM"/>
    <property type="match status" value="4"/>
</dbReference>
<organism evidence="5 6">
    <name type="scientific">Peltaster fructicola</name>
    <dbReference type="NCBI Taxonomy" id="286661"/>
    <lineage>
        <taxon>Eukaryota</taxon>
        <taxon>Fungi</taxon>
        <taxon>Dikarya</taxon>
        <taxon>Ascomycota</taxon>
        <taxon>Pezizomycotina</taxon>
        <taxon>Dothideomycetes</taxon>
        <taxon>Dothideomycetes incertae sedis</taxon>
        <taxon>Peltaster</taxon>
    </lineage>
</organism>
<dbReference type="EMBL" id="CP051139">
    <property type="protein sequence ID" value="QIW94574.1"/>
    <property type="molecule type" value="Genomic_DNA"/>
</dbReference>
<dbReference type="PANTHER" id="PTHR34997:SF16">
    <property type="entry name" value="LYSM DOMAIN-CONTAINING PROTEIN"/>
    <property type="match status" value="1"/>
</dbReference>
<dbReference type="SMART" id="SM00257">
    <property type="entry name" value="LysM"/>
    <property type="match status" value="4"/>
</dbReference>
<dbReference type="Gene3D" id="3.10.350.10">
    <property type="entry name" value="LysM domain"/>
    <property type="match status" value="4"/>
</dbReference>
<dbReference type="InterPro" id="IPR036779">
    <property type="entry name" value="LysM_dom_sf"/>
</dbReference>
<evidence type="ECO:0000313" key="5">
    <source>
        <dbReference type="EMBL" id="QIW94574.1"/>
    </source>
</evidence>
<dbReference type="OrthoDB" id="5985073at2759"/>
<reference evidence="5 6" key="1">
    <citation type="journal article" date="2016" name="Sci. Rep.">
        <title>Peltaster fructicola genome reveals evolution from an invasive phytopathogen to an ectophytic parasite.</title>
        <authorList>
            <person name="Xu C."/>
            <person name="Chen H."/>
            <person name="Gleason M.L."/>
            <person name="Xu J.R."/>
            <person name="Liu H."/>
            <person name="Zhang R."/>
            <person name="Sun G."/>
        </authorList>
    </citation>
    <scope>NUCLEOTIDE SEQUENCE [LARGE SCALE GENOMIC DNA]</scope>
    <source>
        <strain evidence="5 6">LNHT1506</strain>
    </source>
</reference>
<feature type="domain" description="LysM" evidence="4">
    <location>
        <begin position="237"/>
        <end position="282"/>
    </location>
</feature>
<dbReference type="InterPro" id="IPR018392">
    <property type="entry name" value="LysM"/>
</dbReference>
<dbReference type="InterPro" id="IPR052210">
    <property type="entry name" value="LysM1-like"/>
</dbReference>
<evidence type="ECO:0000256" key="2">
    <source>
        <dbReference type="ARBA" id="ARBA00023026"/>
    </source>
</evidence>
<feature type="domain" description="LysM" evidence="4">
    <location>
        <begin position="454"/>
        <end position="500"/>
    </location>
</feature>
<dbReference type="AlphaFoldDB" id="A0A6H0XIX4"/>
<protein>
    <recommendedName>
        <fullName evidence="4">LysM domain-containing protein</fullName>
    </recommendedName>
</protein>
<feature type="chain" id="PRO_5026086699" description="LysM domain-containing protein" evidence="3">
    <location>
        <begin position="22"/>
        <end position="570"/>
    </location>
</feature>
<gene>
    <name evidence="5" type="ORF">AMS68_000092</name>
</gene>
<dbReference type="Pfam" id="PF01476">
    <property type="entry name" value="LysM"/>
    <property type="match status" value="3"/>
</dbReference>
<dbReference type="Proteomes" id="UP000503462">
    <property type="component" value="Chromosome 1"/>
</dbReference>
<keyword evidence="2" id="KW-0843">Virulence</keyword>
<keyword evidence="1" id="KW-0147">Chitin-binding</keyword>
<feature type="domain" description="LysM" evidence="4">
    <location>
        <begin position="377"/>
        <end position="423"/>
    </location>
</feature>
<accession>A0A6H0XIX4</accession>
<evidence type="ECO:0000313" key="6">
    <source>
        <dbReference type="Proteomes" id="UP000503462"/>
    </source>
</evidence>
<feature type="domain" description="LysM" evidence="4">
    <location>
        <begin position="287"/>
        <end position="333"/>
    </location>
</feature>
<keyword evidence="6" id="KW-1185">Reference proteome</keyword>
<evidence type="ECO:0000259" key="4">
    <source>
        <dbReference type="PROSITE" id="PS51782"/>
    </source>
</evidence>